<comment type="caution">
    <text evidence="6">The sequence shown here is derived from an EMBL/GenBank/DDBJ whole genome shotgun (WGS) entry which is preliminary data.</text>
</comment>
<evidence type="ECO:0000256" key="2">
    <source>
        <dbReference type="ARBA" id="ARBA00022630"/>
    </source>
</evidence>
<dbReference type="Pfam" id="PF02913">
    <property type="entry name" value="FAD-oxidase_C"/>
    <property type="match status" value="1"/>
</dbReference>
<dbReference type="GO" id="GO:0016491">
    <property type="term" value="F:oxidoreductase activity"/>
    <property type="evidence" value="ECO:0007669"/>
    <property type="project" value="UniProtKB-KW"/>
</dbReference>
<dbReference type="PROSITE" id="PS51387">
    <property type="entry name" value="FAD_PCMH"/>
    <property type="match status" value="1"/>
</dbReference>
<dbReference type="InterPro" id="IPR016171">
    <property type="entry name" value="Vanillyl_alc_oxidase_C-sub2"/>
</dbReference>
<evidence type="ECO:0000256" key="3">
    <source>
        <dbReference type="ARBA" id="ARBA00022827"/>
    </source>
</evidence>
<reference evidence="6 7" key="1">
    <citation type="journal article" date="2007" name="Int. J. Syst. Evol. Microbiol.">
        <title>Oceanobacillus profundus sp. nov., isolated from a deep-sea sediment core.</title>
        <authorList>
            <person name="Kim Y.G."/>
            <person name="Choi D.H."/>
            <person name="Hyun S."/>
            <person name="Cho B.C."/>
        </authorList>
    </citation>
    <scope>NUCLEOTIDE SEQUENCE [LARGE SCALE GENOMIC DNA]</scope>
    <source>
        <strain evidence="6 7">DSM 18246</strain>
    </source>
</reference>
<gene>
    <name evidence="6" type="ORF">D1B32_20375</name>
</gene>
<evidence type="ECO:0000256" key="4">
    <source>
        <dbReference type="ARBA" id="ARBA00023002"/>
    </source>
</evidence>
<dbReference type="InterPro" id="IPR016169">
    <property type="entry name" value="FAD-bd_PCMH_sub2"/>
</dbReference>
<sequence>MHLRDIITDKERLFIDKDVPEVYKTDFSYKEVAAVHAVALPNTTQEVIDLVKFANKENIPIIARGAGTGVAGSQVPISGGELIIDVHQMNRILALDEETMTLTVEPGVQLNEIQAFVENRGYFYPPDPGSKNSTIGGNIATNAGGMRAVKYGTTKDYVRELEVVLPEGEKVTLGSLNIKSSSGYDLKNLFIGSEGTLGITTKIKLKVLPLPKYKESVLLAFHTLKDATNGVLTILQNGIEPTALELFERGTIEYSEKYTKVLLQSQKGEAYVLMTIDSNEQETVFRKINTVNNILKGQAAEIIPLLTQEEEEKAWLLRDNILVALMQFTEYEMLDEVVPINKFSEMIDYTKELQTKHGLKVINFGHAGDGNIHTVLMKEGLDEATWQVRRQALLEDLYKKVNELGGLPSAEHGIGIIKKPYLEKMRNPVELDLMRKIKNAIDPNTRLNPGKLF</sequence>
<dbReference type="GO" id="GO:0071949">
    <property type="term" value="F:FAD binding"/>
    <property type="evidence" value="ECO:0007669"/>
    <property type="project" value="InterPro"/>
</dbReference>
<dbReference type="SUPFAM" id="SSF55103">
    <property type="entry name" value="FAD-linked oxidases, C-terminal domain"/>
    <property type="match status" value="1"/>
</dbReference>
<proteinExistence type="predicted"/>
<dbReference type="SUPFAM" id="SSF56176">
    <property type="entry name" value="FAD-binding/transporter-associated domain-like"/>
    <property type="match status" value="1"/>
</dbReference>
<keyword evidence="3" id="KW-0274">FAD</keyword>
<evidence type="ECO:0000313" key="7">
    <source>
        <dbReference type="Proteomes" id="UP000285456"/>
    </source>
</evidence>
<dbReference type="PANTHER" id="PTHR42934:SF2">
    <property type="entry name" value="GLYCOLATE OXIDASE SUBUNIT GLCD"/>
    <property type="match status" value="1"/>
</dbReference>
<evidence type="ECO:0000313" key="6">
    <source>
        <dbReference type="EMBL" id="RHW29713.1"/>
    </source>
</evidence>
<evidence type="ECO:0000259" key="5">
    <source>
        <dbReference type="PROSITE" id="PS51387"/>
    </source>
</evidence>
<dbReference type="Gene3D" id="1.10.45.10">
    <property type="entry name" value="Vanillyl-alcohol Oxidase, Chain A, domain 4"/>
    <property type="match status" value="1"/>
</dbReference>
<dbReference type="AlphaFoldDB" id="A0A417YAK3"/>
<dbReference type="Pfam" id="PF01565">
    <property type="entry name" value="FAD_binding_4"/>
    <property type="match status" value="1"/>
</dbReference>
<dbReference type="Proteomes" id="UP000285456">
    <property type="component" value="Unassembled WGS sequence"/>
</dbReference>
<keyword evidence="4" id="KW-0560">Oxidoreductase</keyword>
<dbReference type="PANTHER" id="PTHR42934">
    <property type="entry name" value="GLYCOLATE OXIDASE SUBUNIT GLCD"/>
    <property type="match status" value="1"/>
</dbReference>
<keyword evidence="2" id="KW-0285">Flavoprotein</keyword>
<evidence type="ECO:0000256" key="1">
    <source>
        <dbReference type="ARBA" id="ARBA00001974"/>
    </source>
</evidence>
<dbReference type="InterPro" id="IPR016164">
    <property type="entry name" value="FAD-linked_Oxase-like_C"/>
</dbReference>
<dbReference type="RefSeq" id="WP_118890302.1">
    <property type="nucleotide sequence ID" value="NZ_PHUT01000020.1"/>
</dbReference>
<dbReference type="FunFam" id="1.10.45.10:FF:000001">
    <property type="entry name" value="D-lactate dehydrogenase mitochondrial"/>
    <property type="match status" value="1"/>
</dbReference>
<dbReference type="InterPro" id="IPR006094">
    <property type="entry name" value="Oxid_FAD_bind_N"/>
</dbReference>
<organism evidence="6 7">
    <name type="scientific">Oceanobacillus profundus</name>
    <dbReference type="NCBI Taxonomy" id="372463"/>
    <lineage>
        <taxon>Bacteria</taxon>
        <taxon>Bacillati</taxon>
        <taxon>Bacillota</taxon>
        <taxon>Bacilli</taxon>
        <taxon>Bacillales</taxon>
        <taxon>Bacillaceae</taxon>
        <taxon>Oceanobacillus</taxon>
    </lineage>
</organism>
<dbReference type="EMBL" id="QWEH01000020">
    <property type="protein sequence ID" value="RHW29713.1"/>
    <property type="molecule type" value="Genomic_DNA"/>
</dbReference>
<accession>A0A417YAK3</accession>
<dbReference type="Gene3D" id="3.30.465.10">
    <property type="match status" value="1"/>
</dbReference>
<dbReference type="OrthoDB" id="9767256at2"/>
<dbReference type="InterPro" id="IPR036318">
    <property type="entry name" value="FAD-bd_PCMH-like_sf"/>
</dbReference>
<dbReference type="InterPro" id="IPR051914">
    <property type="entry name" value="FAD-linked_OxidoTrans_Type4"/>
</dbReference>
<name>A0A417YAK3_9BACI</name>
<feature type="domain" description="FAD-binding PCMH-type" evidence="5">
    <location>
        <begin position="29"/>
        <end position="210"/>
    </location>
</feature>
<dbReference type="InterPro" id="IPR004113">
    <property type="entry name" value="FAD-bd_oxidored_4_C"/>
</dbReference>
<protein>
    <submittedName>
        <fullName evidence="6">FAD-binding oxidoreductase</fullName>
    </submittedName>
</protein>
<keyword evidence="7" id="KW-1185">Reference proteome</keyword>
<dbReference type="InterPro" id="IPR016166">
    <property type="entry name" value="FAD-bd_PCMH"/>
</dbReference>
<dbReference type="Gene3D" id="3.30.70.2740">
    <property type="match status" value="1"/>
</dbReference>
<comment type="cofactor">
    <cofactor evidence="1">
        <name>FAD</name>
        <dbReference type="ChEBI" id="CHEBI:57692"/>
    </cofactor>
</comment>